<comment type="caution">
    <text evidence="2">The sequence shown here is derived from an EMBL/GenBank/DDBJ whole genome shotgun (WGS) entry which is preliminary data.</text>
</comment>
<dbReference type="Proteomes" id="UP001151582">
    <property type="component" value="Unassembled WGS sequence"/>
</dbReference>
<evidence type="ECO:0000313" key="2">
    <source>
        <dbReference type="EMBL" id="KAJ1972142.1"/>
    </source>
</evidence>
<dbReference type="AlphaFoldDB" id="A0A9W8EAN7"/>
<feature type="compositionally biased region" description="Polar residues" evidence="1">
    <location>
        <begin position="261"/>
        <end position="271"/>
    </location>
</feature>
<protein>
    <submittedName>
        <fullName evidence="2">Uncharacterized protein</fullName>
    </submittedName>
</protein>
<evidence type="ECO:0000313" key="3">
    <source>
        <dbReference type="Proteomes" id="UP001151582"/>
    </source>
</evidence>
<sequence>VSHIPLLVTTTTMSFGSLAPFHLAQAPFGLHRQPGHSMGPQVPGPTVTLAPYPMYPTASMPAGSPYSIMPLAANPAYSAPSLVAKHPYPGATAGLASPKPAKRSRISAQSSSPITIPAATSGGSKTTRIRRKQLMDAIPREIEQTTRMLRAYQIRYCQRRGYDRLKSIPAHLTKVVELSFGPELQSLSLSSALPGLSHRLPTAAYSSEHPGAPARFVHSGCPSTTDSMGYSSPITVSSSVSSSSGPLLPLADRPSTHQGDRTASSPSQPETTATLIKDLFEAREANYRLAWCYLIRRAEVS</sequence>
<feature type="region of interest" description="Disordered" evidence="1">
    <location>
        <begin position="232"/>
        <end position="271"/>
    </location>
</feature>
<feature type="compositionally biased region" description="Low complexity" evidence="1">
    <location>
        <begin position="232"/>
        <end position="244"/>
    </location>
</feature>
<reference evidence="2" key="1">
    <citation type="submission" date="2022-07" db="EMBL/GenBank/DDBJ databases">
        <title>Phylogenomic reconstructions and comparative analyses of Kickxellomycotina fungi.</title>
        <authorList>
            <person name="Reynolds N.K."/>
            <person name="Stajich J.E."/>
            <person name="Barry K."/>
            <person name="Grigoriev I.V."/>
            <person name="Crous P."/>
            <person name="Smith M.E."/>
        </authorList>
    </citation>
    <scope>NUCLEOTIDE SEQUENCE</scope>
    <source>
        <strain evidence="2">RSA 567</strain>
    </source>
</reference>
<keyword evidence="3" id="KW-1185">Reference proteome</keyword>
<accession>A0A9W8EAN7</accession>
<proteinExistence type="predicted"/>
<name>A0A9W8EAN7_9FUNG</name>
<dbReference type="EMBL" id="JANBQB010001141">
    <property type="protein sequence ID" value="KAJ1972142.1"/>
    <property type="molecule type" value="Genomic_DNA"/>
</dbReference>
<feature type="non-terminal residue" evidence="2">
    <location>
        <position position="1"/>
    </location>
</feature>
<organism evidence="2 3">
    <name type="scientific">Dimargaris verticillata</name>
    <dbReference type="NCBI Taxonomy" id="2761393"/>
    <lineage>
        <taxon>Eukaryota</taxon>
        <taxon>Fungi</taxon>
        <taxon>Fungi incertae sedis</taxon>
        <taxon>Zoopagomycota</taxon>
        <taxon>Kickxellomycotina</taxon>
        <taxon>Dimargaritomycetes</taxon>
        <taxon>Dimargaritales</taxon>
        <taxon>Dimargaritaceae</taxon>
        <taxon>Dimargaris</taxon>
    </lineage>
</organism>
<dbReference type="OrthoDB" id="10441767at2759"/>
<evidence type="ECO:0000256" key="1">
    <source>
        <dbReference type="SAM" id="MobiDB-lite"/>
    </source>
</evidence>
<gene>
    <name evidence="2" type="ORF">H4R34_005506</name>
</gene>
<feature type="region of interest" description="Disordered" evidence="1">
    <location>
        <begin position="106"/>
        <end position="126"/>
    </location>
</feature>